<dbReference type="Proteomes" id="UP000232638">
    <property type="component" value="Chromosome"/>
</dbReference>
<dbReference type="InterPro" id="IPR008965">
    <property type="entry name" value="CBM2/CBM3_carb-bd_dom_sf"/>
</dbReference>
<feature type="transmembrane region" description="Helical" evidence="1">
    <location>
        <begin position="173"/>
        <end position="198"/>
    </location>
</feature>
<keyword evidence="4" id="KW-1185">Reference proteome</keyword>
<protein>
    <submittedName>
        <fullName evidence="3">Uncharacterized protein</fullName>
    </submittedName>
</protein>
<dbReference type="GO" id="GO:0030246">
    <property type="term" value="F:carbohydrate binding"/>
    <property type="evidence" value="ECO:0007669"/>
    <property type="project" value="InterPro"/>
</dbReference>
<dbReference type="CDD" id="cd08547">
    <property type="entry name" value="Type_II_cohesin"/>
    <property type="match status" value="1"/>
</dbReference>
<dbReference type="SUPFAM" id="SSF49384">
    <property type="entry name" value="Carbohydrate-binding domain"/>
    <property type="match status" value="1"/>
</dbReference>
<organism evidence="3 4">
    <name type="scientific">Candidatus Thiodictyon syntrophicum</name>
    <dbReference type="NCBI Taxonomy" id="1166950"/>
    <lineage>
        <taxon>Bacteria</taxon>
        <taxon>Pseudomonadati</taxon>
        <taxon>Pseudomonadota</taxon>
        <taxon>Gammaproteobacteria</taxon>
        <taxon>Chromatiales</taxon>
        <taxon>Chromatiaceae</taxon>
        <taxon>Thiodictyon</taxon>
    </lineage>
</organism>
<evidence type="ECO:0000313" key="4">
    <source>
        <dbReference type="Proteomes" id="UP000232638"/>
    </source>
</evidence>
<dbReference type="KEGG" id="tsy:THSYN_19685"/>
<evidence type="ECO:0000256" key="1">
    <source>
        <dbReference type="SAM" id="Phobius"/>
    </source>
</evidence>
<keyword evidence="2" id="KW-0732">Signal</keyword>
<evidence type="ECO:0000313" key="3">
    <source>
        <dbReference type="EMBL" id="AUB82946.1"/>
    </source>
</evidence>
<evidence type="ECO:0000256" key="2">
    <source>
        <dbReference type="SAM" id="SignalP"/>
    </source>
</evidence>
<feature type="chain" id="PRO_5014810716" evidence="2">
    <location>
        <begin position="38"/>
        <end position="205"/>
    </location>
</feature>
<dbReference type="Gene3D" id="2.60.40.680">
    <property type="match status" value="1"/>
</dbReference>
<dbReference type="EMBL" id="CP020370">
    <property type="protein sequence ID" value="AUB82946.1"/>
    <property type="molecule type" value="Genomic_DNA"/>
</dbReference>
<dbReference type="AlphaFoldDB" id="A0A2K8UBJ1"/>
<keyword evidence="1" id="KW-0812">Transmembrane</keyword>
<sequence length="205" mass="20472">MITAAGPCLIFAEFSMNQRLMSLCGAALLLGANAVGAAGIKLDAVPGGLVDPTRVLIQGTSFTVNVLASGAMDLAAFQFDLSFDPAILTATGIFSAGVFDPFTDTAASSIGNGTITFAEYSLDLSGVTADVDTLIAIIGFTAGGLGLSQLDLGNATLSDSQGVAYGPLSLGGAAILVTAADIPLPGTALLVGAGLLAARRREMTR</sequence>
<proteinExistence type="predicted"/>
<keyword evidence="1" id="KW-0472">Membrane</keyword>
<name>A0A2K8UBJ1_9GAMM</name>
<feature type="signal peptide" evidence="2">
    <location>
        <begin position="1"/>
        <end position="37"/>
    </location>
</feature>
<gene>
    <name evidence="3" type="ORF">THSYN_19685</name>
</gene>
<reference evidence="3 4" key="1">
    <citation type="submission" date="2017-03" db="EMBL/GenBank/DDBJ databases">
        <title>Complete genome sequence of Candidatus 'Thiodictyon syntrophicum' sp. nov. strain Cad16T, a photolithoautotroph purple sulfur bacterium isolated from an alpine meromictic lake.</title>
        <authorList>
            <person name="Luedin S.M."/>
            <person name="Pothier J.F."/>
            <person name="Danza F."/>
            <person name="Storelli N."/>
            <person name="Wittwer M."/>
            <person name="Tonolla M."/>
        </authorList>
    </citation>
    <scope>NUCLEOTIDE SEQUENCE [LARGE SCALE GENOMIC DNA]</scope>
    <source>
        <strain evidence="3 4">Cad16T</strain>
    </source>
</reference>
<keyword evidence="1" id="KW-1133">Transmembrane helix</keyword>
<accession>A0A2K8UBJ1</accession>